<dbReference type="Proteomes" id="UP000285517">
    <property type="component" value="Chromosome"/>
</dbReference>
<keyword evidence="2" id="KW-1185">Reference proteome</keyword>
<accession>A0A410G0N0</accession>
<name>A0A410G0N0_9FLAO</name>
<dbReference type="AlphaFoldDB" id="A0A410G0N0"/>
<reference evidence="1 2" key="1">
    <citation type="submission" date="2019-01" db="EMBL/GenBank/DDBJ databases">
        <title>Complete genome sequencing of Aequorivita sp. H23M31.</title>
        <authorList>
            <person name="Bae J.-W."/>
        </authorList>
    </citation>
    <scope>NUCLEOTIDE SEQUENCE [LARGE SCALE GENOMIC DNA]</scope>
    <source>
        <strain evidence="1 2">H23M31</strain>
    </source>
</reference>
<proteinExistence type="predicted"/>
<dbReference type="OrthoDB" id="595022at2"/>
<gene>
    <name evidence="1" type="ORF">EI546_03355</name>
</gene>
<evidence type="ECO:0000313" key="2">
    <source>
        <dbReference type="Proteomes" id="UP000285517"/>
    </source>
</evidence>
<organism evidence="1 2">
    <name type="scientific">Aequorivita ciconiae</name>
    <dbReference type="NCBI Taxonomy" id="2494375"/>
    <lineage>
        <taxon>Bacteria</taxon>
        <taxon>Pseudomonadati</taxon>
        <taxon>Bacteroidota</taxon>
        <taxon>Flavobacteriia</taxon>
        <taxon>Flavobacteriales</taxon>
        <taxon>Flavobacteriaceae</taxon>
        <taxon>Aequorivita</taxon>
    </lineage>
</organism>
<dbReference type="EMBL" id="CP034951">
    <property type="protein sequence ID" value="QAA80823.1"/>
    <property type="molecule type" value="Genomic_DNA"/>
</dbReference>
<protein>
    <submittedName>
        <fullName evidence="1">Uncharacterized protein</fullName>
    </submittedName>
</protein>
<dbReference type="RefSeq" id="WP_128249218.1">
    <property type="nucleotide sequence ID" value="NZ_CP034951.1"/>
</dbReference>
<sequence length="147" mass="16683">MADHNSLGFAFTGLKTVEFAIIEEAFRKSGPLSIQTSCSFGFNEVESTLIVEVEFNFYKKEIPFIKIKVQGYFEIEKNTLKTFFFPEKKEFLLPKKLMVHLTVLTIGATRGILHAKTEGTVYNEFVLPTVNVDALINDDLVFSSQDM</sequence>
<dbReference type="KEGG" id="aev:EI546_03355"/>
<evidence type="ECO:0000313" key="1">
    <source>
        <dbReference type="EMBL" id="QAA80823.1"/>
    </source>
</evidence>